<keyword evidence="2" id="KW-1185">Reference proteome</keyword>
<comment type="caution">
    <text evidence="1">The sequence shown here is derived from an EMBL/GenBank/DDBJ whole genome shotgun (WGS) entry which is preliminary data.</text>
</comment>
<gene>
    <name evidence="1" type="ORF">GMARGA_LOCUS8806</name>
</gene>
<name>A0ABN7UNZ0_GIGMA</name>
<evidence type="ECO:0000313" key="2">
    <source>
        <dbReference type="Proteomes" id="UP000789901"/>
    </source>
</evidence>
<dbReference type="EMBL" id="CAJVQB010004586">
    <property type="protein sequence ID" value="CAG8640274.1"/>
    <property type="molecule type" value="Genomic_DNA"/>
</dbReference>
<protein>
    <submittedName>
        <fullName evidence="1">17780_t:CDS:1</fullName>
    </submittedName>
</protein>
<organism evidence="1 2">
    <name type="scientific">Gigaspora margarita</name>
    <dbReference type="NCBI Taxonomy" id="4874"/>
    <lineage>
        <taxon>Eukaryota</taxon>
        <taxon>Fungi</taxon>
        <taxon>Fungi incertae sedis</taxon>
        <taxon>Mucoromycota</taxon>
        <taxon>Glomeromycotina</taxon>
        <taxon>Glomeromycetes</taxon>
        <taxon>Diversisporales</taxon>
        <taxon>Gigasporaceae</taxon>
        <taxon>Gigaspora</taxon>
    </lineage>
</organism>
<reference evidence="1 2" key="1">
    <citation type="submission" date="2021-06" db="EMBL/GenBank/DDBJ databases">
        <authorList>
            <person name="Kallberg Y."/>
            <person name="Tangrot J."/>
            <person name="Rosling A."/>
        </authorList>
    </citation>
    <scope>NUCLEOTIDE SEQUENCE [LARGE SCALE GENOMIC DNA]</scope>
    <source>
        <strain evidence="1 2">120-4 pot B 10/14</strain>
    </source>
</reference>
<dbReference type="Proteomes" id="UP000789901">
    <property type="component" value="Unassembled WGS sequence"/>
</dbReference>
<accession>A0ABN7UNZ0</accession>
<evidence type="ECO:0000313" key="1">
    <source>
        <dbReference type="EMBL" id="CAG8640274.1"/>
    </source>
</evidence>
<sequence>MDSLAEILVAQQDFIGQLKEQKEETVKNMKKVKTTYDQVVVENQPSVQNASEMINAQKNNKNSKNSLPLPESEMMLALQLETNTRLTKEAPSQTITTMPDEIGKVKEHVTGDMEIDEFDDTQLGLEKETVTDSKEGQMSYKEINQEIKEVSKMSQLGLDVQIKGDESDIELKENIEAL</sequence>
<proteinExistence type="predicted"/>